<dbReference type="CDD" id="cd14014">
    <property type="entry name" value="STKc_PknB_like"/>
    <property type="match status" value="1"/>
</dbReference>
<keyword evidence="5 10" id="KW-0418">Kinase</keyword>
<comment type="caution">
    <text evidence="10">The sequence shown here is derived from an EMBL/GenBank/DDBJ whole genome shotgun (WGS) entry which is preliminary data.</text>
</comment>
<organism evidence="10 11">
    <name type="scientific">Ureibacillus galli</name>
    <dbReference type="NCBI Taxonomy" id="2762222"/>
    <lineage>
        <taxon>Bacteria</taxon>
        <taxon>Bacillati</taxon>
        <taxon>Bacillota</taxon>
        <taxon>Bacilli</taxon>
        <taxon>Bacillales</taxon>
        <taxon>Caryophanaceae</taxon>
        <taxon>Ureibacillus</taxon>
    </lineage>
</organism>
<evidence type="ECO:0000313" key="10">
    <source>
        <dbReference type="EMBL" id="MBD8026897.1"/>
    </source>
</evidence>
<dbReference type="InterPro" id="IPR011009">
    <property type="entry name" value="Kinase-like_dom_sf"/>
</dbReference>
<dbReference type="GO" id="GO:0004674">
    <property type="term" value="F:protein serine/threonine kinase activity"/>
    <property type="evidence" value="ECO:0007669"/>
    <property type="project" value="UniProtKB-KW"/>
</dbReference>
<dbReference type="SMART" id="SM00220">
    <property type="entry name" value="S_TKc"/>
    <property type="match status" value="1"/>
</dbReference>
<evidence type="ECO:0000256" key="7">
    <source>
        <dbReference type="PROSITE-ProRule" id="PRU10141"/>
    </source>
</evidence>
<keyword evidence="4 7" id="KW-0547">Nucleotide-binding</keyword>
<dbReference type="InterPro" id="IPR008271">
    <property type="entry name" value="Ser/Thr_kinase_AS"/>
</dbReference>
<dbReference type="PANTHER" id="PTHR43671:SF13">
    <property type="entry name" value="SERINE_THREONINE-PROTEIN KINASE NEK2"/>
    <property type="match status" value="1"/>
</dbReference>
<feature type="binding site" evidence="7">
    <location>
        <position position="41"/>
    </location>
    <ligand>
        <name>ATP</name>
        <dbReference type="ChEBI" id="CHEBI:30616"/>
    </ligand>
</feature>
<dbReference type="PROSITE" id="PS00107">
    <property type="entry name" value="PROTEIN_KINASE_ATP"/>
    <property type="match status" value="1"/>
</dbReference>
<evidence type="ECO:0000256" key="8">
    <source>
        <dbReference type="SAM" id="Phobius"/>
    </source>
</evidence>
<feature type="transmembrane region" description="Helical" evidence="8">
    <location>
        <begin position="282"/>
        <end position="302"/>
    </location>
</feature>
<evidence type="ECO:0000256" key="5">
    <source>
        <dbReference type="ARBA" id="ARBA00022777"/>
    </source>
</evidence>
<protein>
    <recommendedName>
        <fullName evidence="2">non-specific serine/threonine protein kinase</fullName>
        <ecNumber evidence="2">2.7.11.1</ecNumber>
    </recommendedName>
</protein>
<proteinExistence type="inferred from homology"/>
<dbReference type="InterPro" id="IPR000719">
    <property type="entry name" value="Prot_kinase_dom"/>
</dbReference>
<evidence type="ECO:0000256" key="3">
    <source>
        <dbReference type="ARBA" id="ARBA00022679"/>
    </source>
</evidence>
<dbReference type="PROSITE" id="PS50011">
    <property type="entry name" value="PROTEIN_KINASE_DOM"/>
    <property type="match status" value="1"/>
</dbReference>
<keyword evidence="8" id="KW-0472">Membrane</keyword>
<dbReference type="Gene3D" id="3.30.200.20">
    <property type="entry name" value="Phosphorylase Kinase, domain 1"/>
    <property type="match status" value="1"/>
</dbReference>
<dbReference type="PANTHER" id="PTHR43671">
    <property type="entry name" value="SERINE/THREONINE-PROTEIN KINASE NEK"/>
    <property type="match status" value="1"/>
</dbReference>
<dbReference type="InterPro" id="IPR050660">
    <property type="entry name" value="NEK_Ser/Thr_kinase"/>
</dbReference>
<dbReference type="Gene3D" id="1.10.510.10">
    <property type="entry name" value="Transferase(Phosphotransferase) domain 1"/>
    <property type="match status" value="1"/>
</dbReference>
<dbReference type="Pfam" id="PF00069">
    <property type="entry name" value="Pkinase"/>
    <property type="match status" value="1"/>
</dbReference>
<gene>
    <name evidence="10" type="ORF">H9636_09515</name>
</gene>
<dbReference type="InterPro" id="IPR017441">
    <property type="entry name" value="Protein_kinase_ATP_BS"/>
</dbReference>
<keyword evidence="6 7" id="KW-0067">ATP-binding</keyword>
<sequence>MASMNRIIDNKYEILRMIGQGGMSKVYLAMDSRLNKQWAIKEISRINKNGFSEVNLKAALDEADMMKRLDHPALPRIVDIIQEKDVIYVVMDYIEGEPLSKLLENNNAQPQEQVIEWAKQLCNVLDYLHTCNPPIIYRDMKPGNIMLKPDGQLKLIDFGIAREYKENKVGDTVNLGTRGYAAPEQFGSQGQTDARTDIYCLGMTLYHLVTGRSPAEEPYGGVPIRELNPILSSGLEKIILKCTEANPNDRYQSCAELLYDLERYDEVDDTYRQNQKKKLKRFGIVSAAAVFSLVFGAFAQVMNAQKVNNDYEVNLDLGDTATTQEQKINYYEKAIDIKPEKHEAYYALLTTFKDDASFQIEEEQILKKKINRNLAKLVETDHYSDLAYEIGKTYWYYYDYGSENTDDNQLTRIKAAKTWFSDVVEDPENKHFAQAKIYESIATFHEEVNLKVEEASDQGMYKEYWENIEALLDFTIENKNESEIVKLEVYKLITNALENEVRKFASDGIEKEDLLEVFHTVRSLVDELDVSTDKTINLKESITSRFDEVVKAIDTAFIEQ</sequence>
<evidence type="ECO:0000256" key="4">
    <source>
        <dbReference type="ARBA" id="ARBA00022741"/>
    </source>
</evidence>
<accession>A0ABR8XCD8</accession>
<reference evidence="10 11" key="1">
    <citation type="submission" date="2020-08" db="EMBL/GenBank/DDBJ databases">
        <title>A Genomic Blueprint of the Chicken Gut Microbiome.</title>
        <authorList>
            <person name="Gilroy R."/>
            <person name="Ravi A."/>
            <person name="Getino M."/>
            <person name="Pursley I."/>
            <person name="Horton D.L."/>
            <person name="Alikhan N.-F."/>
            <person name="Baker D."/>
            <person name="Gharbi K."/>
            <person name="Hall N."/>
            <person name="Watson M."/>
            <person name="Adriaenssens E.M."/>
            <person name="Foster-Nyarko E."/>
            <person name="Jarju S."/>
            <person name="Secka A."/>
            <person name="Antonio M."/>
            <person name="Oren A."/>
            <person name="Chaudhuri R."/>
            <person name="La Ragione R.M."/>
            <person name="Hildebrand F."/>
            <person name="Pallen M.J."/>
        </authorList>
    </citation>
    <scope>NUCLEOTIDE SEQUENCE [LARGE SCALE GENOMIC DNA]</scope>
    <source>
        <strain evidence="10 11">Re31</strain>
    </source>
</reference>
<keyword evidence="3" id="KW-0808">Transferase</keyword>
<keyword evidence="11" id="KW-1185">Reference proteome</keyword>
<evidence type="ECO:0000256" key="1">
    <source>
        <dbReference type="ARBA" id="ARBA00010886"/>
    </source>
</evidence>
<evidence type="ECO:0000256" key="2">
    <source>
        <dbReference type="ARBA" id="ARBA00012513"/>
    </source>
</evidence>
<evidence type="ECO:0000259" key="9">
    <source>
        <dbReference type="PROSITE" id="PS50011"/>
    </source>
</evidence>
<keyword evidence="8" id="KW-0812">Transmembrane</keyword>
<evidence type="ECO:0000256" key="6">
    <source>
        <dbReference type="ARBA" id="ARBA00022840"/>
    </source>
</evidence>
<name>A0ABR8XCD8_9BACL</name>
<dbReference type="EMBL" id="JACSQA010000012">
    <property type="protein sequence ID" value="MBD8026897.1"/>
    <property type="molecule type" value="Genomic_DNA"/>
</dbReference>
<comment type="similarity">
    <text evidence="1">Belongs to the protein kinase superfamily. NEK Ser/Thr protein kinase family. NIMA subfamily.</text>
</comment>
<keyword evidence="8" id="KW-1133">Transmembrane helix</keyword>
<dbReference type="Proteomes" id="UP000640930">
    <property type="component" value="Unassembled WGS sequence"/>
</dbReference>
<dbReference type="PROSITE" id="PS00108">
    <property type="entry name" value="PROTEIN_KINASE_ST"/>
    <property type="match status" value="1"/>
</dbReference>
<dbReference type="EC" id="2.7.11.1" evidence="2"/>
<keyword evidence="10" id="KW-0723">Serine/threonine-protein kinase</keyword>
<feature type="domain" description="Protein kinase" evidence="9">
    <location>
        <begin position="12"/>
        <end position="262"/>
    </location>
</feature>
<evidence type="ECO:0000313" key="11">
    <source>
        <dbReference type="Proteomes" id="UP000640930"/>
    </source>
</evidence>
<dbReference type="SUPFAM" id="SSF56112">
    <property type="entry name" value="Protein kinase-like (PK-like)"/>
    <property type="match status" value="1"/>
</dbReference>